<dbReference type="OrthoDB" id="8663149at2"/>
<dbReference type="InterPro" id="IPR036388">
    <property type="entry name" value="WH-like_DNA-bd_sf"/>
</dbReference>
<organism evidence="6 7">
    <name type="scientific">Nocardioides euryhalodurans</name>
    <dbReference type="NCBI Taxonomy" id="2518370"/>
    <lineage>
        <taxon>Bacteria</taxon>
        <taxon>Bacillati</taxon>
        <taxon>Actinomycetota</taxon>
        <taxon>Actinomycetes</taxon>
        <taxon>Propionibacteriales</taxon>
        <taxon>Nocardioidaceae</taxon>
        <taxon>Nocardioides</taxon>
    </lineage>
</organism>
<dbReference type="PANTHER" id="PTHR43537:SF24">
    <property type="entry name" value="GLUCONATE OPERON TRANSCRIPTIONAL REPRESSOR"/>
    <property type="match status" value="1"/>
</dbReference>
<dbReference type="GO" id="GO:0003677">
    <property type="term" value="F:DNA binding"/>
    <property type="evidence" value="ECO:0007669"/>
    <property type="project" value="UniProtKB-KW"/>
</dbReference>
<dbReference type="InterPro" id="IPR036390">
    <property type="entry name" value="WH_DNA-bd_sf"/>
</dbReference>
<evidence type="ECO:0000256" key="1">
    <source>
        <dbReference type="ARBA" id="ARBA00023015"/>
    </source>
</evidence>
<dbReference type="Pfam" id="PF07729">
    <property type="entry name" value="FCD"/>
    <property type="match status" value="1"/>
</dbReference>
<dbReference type="Gene3D" id="1.10.10.10">
    <property type="entry name" value="Winged helix-like DNA-binding domain superfamily/Winged helix DNA-binding domain"/>
    <property type="match status" value="1"/>
</dbReference>
<dbReference type="InterPro" id="IPR008920">
    <property type="entry name" value="TF_FadR/GntR_C"/>
</dbReference>
<feature type="region of interest" description="Disordered" evidence="4">
    <location>
        <begin position="1"/>
        <end position="26"/>
    </location>
</feature>
<evidence type="ECO:0000259" key="5">
    <source>
        <dbReference type="PROSITE" id="PS50949"/>
    </source>
</evidence>
<evidence type="ECO:0000256" key="4">
    <source>
        <dbReference type="SAM" id="MobiDB-lite"/>
    </source>
</evidence>
<dbReference type="EMBL" id="CP038267">
    <property type="protein sequence ID" value="QBR92872.1"/>
    <property type="molecule type" value="Genomic_DNA"/>
</dbReference>
<gene>
    <name evidence="6" type="ORF">EXE57_11750</name>
</gene>
<evidence type="ECO:0000313" key="7">
    <source>
        <dbReference type="Proteomes" id="UP000294894"/>
    </source>
</evidence>
<dbReference type="SMART" id="SM00345">
    <property type="entry name" value="HTH_GNTR"/>
    <property type="match status" value="1"/>
</dbReference>
<dbReference type="CDD" id="cd07377">
    <property type="entry name" value="WHTH_GntR"/>
    <property type="match status" value="1"/>
</dbReference>
<dbReference type="SUPFAM" id="SSF48008">
    <property type="entry name" value="GntR ligand-binding domain-like"/>
    <property type="match status" value="1"/>
</dbReference>
<keyword evidence="1" id="KW-0805">Transcription regulation</keyword>
<dbReference type="SUPFAM" id="SSF46785">
    <property type="entry name" value="Winged helix' DNA-binding domain"/>
    <property type="match status" value="1"/>
</dbReference>
<feature type="compositionally biased region" description="Low complexity" evidence="4">
    <location>
        <begin position="13"/>
        <end position="26"/>
    </location>
</feature>
<reference evidence="6 7" key="1">
    <citation type="submission" date="2019-03" db="EMBL/GenBank/DDBJ databases">
        <title>Three New Species of Nocardioides, Nocardioides euryhalodurans sp. nov., Nocardioides seonyuensis sp. nov. and Nocardioides eburneoflavus sp. nov., Iolated from Soil.</title>
        <authorList>
            <person name="Roh S.G."/>
            <person name="Lee C."/>
            <person name="Kim M.-K."/>
            <person name="Kim S.B."/>
        </authorList>
    </citation>
    <scope>NUCLEOTIDE SEQUENCE [LARGE SCALE GENOMIC DNA]</scope>
    <source>
        <strain evidence="6 7">MMS17-SY117</strain>
    </source>
</reference>
<dbReference type="Gene3D" id="1.20.120.530">
    <property type="entry name" value="GntR ligand-binding domain-like"/>
    <property type="match status" value="1"/>
</dbReference>
<dbReference type="Pfam" id="PF00392">
    <property type="entry name" value="GntR"/>
    <property type="match status" value="1"/>
</dbReference>
<accession>A0A4V1BDZ8</accession>
<dbReference type="PROSITE" id="PS50949">
    <property type="entry name" value="HTH_GNTR"/>
    <property type="match status" value="1"/>
</dbReference>
<evidence type="ECO:0000256" key="2">
    <source>
        <dbReference type="ARBA" id="ARBA00023125"/>
    </source>
</evidence>
<dbReference type="SMART" id="SM00895">
    <property type="entry name" value="FCD"/>
    <property type="match status" value="1"/>
</dbReference>
<keyword evidence="2" id="KW-0238">DNA-binding</keyword>
<evidence type="ECO:0000256" key="3">
    <source>
        <dbReference type="ARBA" id="ARBA00023163"/>
    </source>
</evidence>
<dbReference type="KEGG" id="noy:EXE57_11750"/>
<dbReference type="InterPro" id="IPR011711">
    <property type="entry name" value="GntR_C"/>
</dbReference>
<dbReference type="InterPro" id="IPR000524">
    <property type="entry name" value="Tscrpt_reg_HTH_GntR"/>
</dbReference>
<feature type="domain" description="HTH gntR-type" evidence="5">
    <location>
        <begin position="69"/>
        <end position="136"/>
    </location>
</feature>
<sequence>MVRVGTRPSSFCSPSRGPTSTISTRTPPILVHKFGAQSQSITACERTRGLCSAYFLSRLCTILRRWPVSQSADRVYRTLRSEILNGTRPAQSRLREEQLAADLGVSRTPVREALRRLEADSLVTVVAHRGAVVRRWEAADYEEIFDLRELLESHAAARAAASGTADVAELLSLCDRMEELAAGIEAGVGDAGAAYDEITALNLRLHRTVHAAGGRLVPELLSGLIEVPLVRRTFHRYSQAQMRRSFAQHRELVAAVAAGDGAWAAAVMTAHLRAARSTFRLDLEAGPDHATAPAHPISEESR</sequence>
<dbReference type="Proteomes" id="UP000294894">
    <property type="component" value="Chromosome"/>
</dbReference>
<dbReference type="PANTHER" id="PTHR43537">
    <property type="entry name" value="TRANSCRIPTIONAL REGULATOR, GNTR FAMILY"/>
    <property type="match status" value="1"/>
</dbReference>
<dbReference type="GO" id="GO:0003700">
    <property type="term" value="F:DNA-binding transcription factor activity"/>
    <property type="evidence" value="ECO:0007669"/>
    <property type="project" value="InterPro"/>
</dbReference>
<name>A0A4V1BDZ8_9ACTN</name>
<protein>
    <submittedName>
        <fullName evidence="6">GntR family transcriptional regulator</fullName>
    </submittedName>
</protein>
<evidence type="ECO:0000313" key="6">
    <source>
        <dbReference type="EMBL" id="QBR92872.1"/>
    </source>
</evidence>
<dbReference type="PRINTS" id="PR00035">
    <property type="entry name" value="HTHGNTR"/>
</dbReference>
<keyword evidence="7" id="KW-1185">Reference proteome</keyword>
<proteinExistence type="predicted"/>
<keyword evidence="3" id="KW-0804">Transcription</keyword>
<dbReference type="AlphaFoldDB" id="A0A4V1BDZ8"/>